<sequence length="376" mass="42433">MVDSLELFDDGNHGDSTAGDGIFANYYRPSSEQDLIVEFHIIDTRHYYEGGIRDWFGISTIPFERIGDILLINDLDLMPPMGEMNATYYKRGLNRLGYGYFFWPTYFRGLPTTTELREYLRDGAVIWAGPTSLDRGTLPQISYQTPVQETVALFLDQGGRLLLAGNSIGEMSQFYPLLLRDYIHARYIQTFHRYAYLETLNGVGGDPIGDGLNLDIIGKPGISQYFAEEIDPTATALSIFYYDTTSGPGQIQSSGSGAVRYESDGYRTIFFSFDLSGITDSTLLDSVLSRSVRWLIGHGPGISRYPPEKNRILIRPNPGNPFLIGLSRPDTVSVFDLSGRRIDSLWVVDRAIWRAPRPGIYFLRVRDQVRKVVVIR</sequence>
<evidence type="ECO:0000313" key="1">
    <source>
        <dbReference type="EMBL" id="RKX70199.1"/>
    </source>
</evidence>
<dbReference type="EMBL" id="QNBE01000047">
    <property type="protein sequence ID" value="RKX70199.1"/>
    <property type="molecule type" value="Genomic_DNA"/>
</dbReference>
<gene>
    <name evidence="1" type="ORF">DRP53_05765</name>
</gene>
<dbReference type="NCBIfam" id="NF041940">
    <property type="entry name" value="choice_anch_X"/>
    <property type="match status" value="1"/>
</dbReference>
<dbReference type="AlphaFoldDB" id="A0A660SHC8"/>
<proteinExistence type="predicted"/>
<accession>A0A660SHC8</accession>
<organism evidence="1 2">
    <name type="scientific">candidate division WOR-3 bacterium</name>
    <dbReference type="NCBI Taxonomy" id="2052148"/>
    <lineage>
        <taxon>Bacteria</taxon>
        <taxon>Bacteria division WOR-3</taxon>
    </lineage>
</organism>
<reference evidence="1 2" key="1">
    <citation type="submission" date="2018-06" db="EMBL/GenBank/DDBJ databases">
        <title>Extensive metabolic versatility and redundancy in microbially diverse, dynamic hydrothermal sediments.</title>
        <authorList>
            <person name="Dombrowski N."/>
            <person name="Teske A."/>
            <person name="Baker B.J."/>
        </authorList>
    </citation>
    <scope>NUCLEOTIDE SEQUENCE [LARGE SCALE GENOMIC DNA]</scope>
    <source>
        <strain evidence="1">B36_G15</strain>
    </source>
</reference>
<protein>
    <submittedName>
        <fullName evidence="1">Uncharacterized protein</fullName>
    </submittedName>
</protein>
<dbReference type="Proteomes" id="UP000268469">
    <property type="component" value="Unassembled WGS sequence"/>
</dbReference>
<evidence type="ECO:0000313" key="2">
    <source>
        <dbReference type="Proteomes" id="UP000268469"/>
    </source>
</evidence>
<comment type="caution">
    <text evidence="1">The sequence shown here is derived from an EMBL/GenBank/DDBJ whole genome shotgun (WGS) entry which is preliminary data.</text>
</comment>
<name>A0A660SHC8_UNCW3</name>